<feature type="region of interest" description="Disordered" evidence="1">
    <location>
        <begin position="135"/>
        <end position="187"/>
    </location>
</feature>
<proteinExistence type="predicted"/>
<accession>A0A5B7GW75</accession>
<dbReference type="InterPro" id="IPR011598">
    <property type="entry name" value="bHLH_dom"/>
</dbReference>
<feature type="region of interest" description="Disordered" evidence="1">
    <location>
        <begin position="262"/>
        <end position="284"/>
    </location>
</feature>
<dbReference type="EMBL" id="VSRR010022254">
    <property type="protein sequence ID" value="MPC64561.1"/>
    <property type="molecule type" value="Genomic_DNA"/>
</dbReference>
<feature type="compositionally biased region" description="Basic and acidic residues" evidence="1">
    <location>
        <begin position="147"/>
        <end position="162"/>
    </location>
</feature>
<feature type="domain" description="BHLH" evidence="2">
    <location>
        <begin position="72"/>
        <end position="129"/>
    </location>
</feature>
<name>A0A5B7GW75_PORTR</name>
<feature type="region of interest" description="Disordered" evidence="1">
    <location>
        <begin position="1"/>
        <end position="25"/>
    </location>
</feature>
<feature type="compositionally biased region" description="Basic and acidic residues" evidence="1">
    <location>
        <begin position="262"/>
        <end position="272"/>
    </location>
</feature>
<sequence length="342" mass="38111">MERVALQAGPCKSRIKPSPARRGPRCPYSKIADKYGLRPRTIIRRLLQDRRPREVQHRPLGKRLPPHSAARHRRRLVIARERCQEREIDQAFENLRQVLPGTEECCRGDASAEAKMMTLKMALRYIDALSRLLQEDDSAPDGESSSEEVHSPSDPPDARDDQEPFPASPETPLDTKDVPAEDDDGPPEETYILALARIFDESDDAADTTSTQNTEPPCVSDGDDVSSSRDDFSDLSDHDLEGQLDALASLGRLPAARSKTCRHAEVQSESRRSQGNKSPRSALCSHGKTTSVLLHSVDVTHSAVLRQNVTHRAARHDALGYQCRYLLLVPRPRPPSANDLDR</sequence>
<dbReference type="Pfam" id="PF00010">
    <property type="entry name" value="HLH"/>
    <property type="match status" value="1"/>
</dbReference>
<gene>
    <name evidence="3" type="ORF">E2C01_058679</name>
</gene>
<dbReference type="Proteomes" id="UP000324222">
    <property type="component" value="Unassembled WGS sequence"/>
</dbReference>
<dbReference type="InterPro" id="IPR036638">
    <property type="entry name" value="HLH_DNA-bd_sf"/>
</dbReference>
<evidence type="ECO:0000313" key="3">
    <source>
        <dbReference type="EMBL" id="MPC64561.1"/>
    </source>
</evidence>
<feature type="compositionally biased region" description="Acidic residues" evidence="1">
    <location>
        <begin position="135"/>
        <end position="146"/>
    </location>
</feature>
<comment type="caution">
    <text evidence="3">The sequence shown here is derived from an EMBL/GenBank/DDBJ whole genome shotgun (WGS) entry which is preliminary data.</text>
</comment>
<dbReference type="GO" id="GO:0046983">
    <property type="term" value="F:protein dimerization activity"/>
    <property type="evidence" value="ECO:0007669"/>
    <property type="project" value="InterPro"/>
</dbReference>
<reference evidence="3 4" key="1">
    <citation type="submission" date="2019-05" db="EMBL/GenBank/DDBJ databases">
        <title>Another draft genome of Portunus trituberculatus and its Hox gene families provides insights of decapod evolution.</title>
        <authorList>
            <person name="Jeong J.-H."/>
            <person name="Song I."/>
            <person name="Kim S."/>
            <person name="Choi T."/>
            <person name="Kim D."/>
            <person name="Ryu S."/>
            <person name="Kim W."/>
        </authorList>
    </citation>
    <scope>NUCLEOTIDE SEQUENCE [LARGE SCALE GENOMIC DNA]</scope>
    <source>
        <tissue evidence="3">Muscle</tissue>
    </source>
</reference>
<dbReference type="AlphaFoldDB" id="A0A5B7GW75"/>
<organism evidence="3 4">
    <name type="scientific">Portunus trituberculatus</name>
    <name type="common">Swimming crab</name>
    <name type="synonym">Neptunus trituberculatus</name>
    <dbReference type="NCBI Taxonomy" id="210409"/>
    <lineage>
        <taxon>Eukaryota</taxon>
        <taxon>Metazoa</taxon>
        <taxon>Ecdysozoa</taxon>
        <taxon>Arthropoda</taxon>
        <taxon>Crustacea</taxon>
        <taxon>Multicrustacea</taxon>
        <taxon>Malacostraca</taxon>
        <taxon>Eumalacostraca</taxon>
        <taxon>Eucarida</taxon>
        <taxon>Decapoda</taxon>
        <taxon>Pleocyemata</taxon>
        <taxon>Brachyura</taxon>
        <taxon>Eubrachyura</taxon>
        <taxon>Portunoidea</taxon>
        <taxon>Portunidae</taxon>
        <taxon>Portuninae</taxon>
        <taxon>Portunus</taxon>
    </lineage>
</organism>
<protein>
    <recommendedName>
        <fullName evidence="2">BHLH domain-containing protein</fullName>
    </recommendedName>
</protein>
<dbReference type="PROSITE" id="PS50888">
    <property type="entry name" value="BHLH"/>
    <property type="match status" value="1"/>
</dbReference>
<evidence type="ECO:0000313" key="4">
    <source>
        <dbReference type="Proteomes" id="UP000324222"/>
    </source>
</evidence>
<evidence type="ECO:0000259" key="2">
    <source>
        <dbReference type="PROSITE" id="PS50888"/>
    </source>
</evidence>
<dbReference type="Gene3D" id="4.10.280.10">
    <property type="entry name" value="Helix-loop-helix DNA-binding domain"/>
    <property type="match status" value="1"/>
</dbReference>
<dbReference type="SUPFAM" id="SSF47459">
    <property type="entry name" value="HLH, helix-loop-helix DNA-binding domain"/>
    <property type="match status" value="1"/>
</dbReference>
<feature type="region of interest" description="Disordered" evidence="1">
    <location>
        <begin position="203"/>
        <end position="237"/>
    </location>
</feature>
<keyword evidence="4" id="KW-1185">Reference proteome</keyword>
<dbReference type="OrthoDB" id="10063280at2759"/>
<evidence type="ECO:0000256" key="1">
    <source>
        <dbReference type="SAM" id="MobiDB-lite"/>
    </source>
</evidence>
<feature type="compositionally biased region" description="Basic and acidic residues" evidence="1">
    <location>
        <begin position="226"/>
        <end position="237"/>
    </location>
</feature>